<evidence type="ECO:0000313" key="7">
    <source>
        <dbReference type="Proteomes" id="UP000558070"/>
    </source>
</evidence>
<dbReference type="SUPFAM" id="SSF55811">
    <property type="entry name" value="Nudix"/>
    <property type="match status" value="1"/>
</dbReference>
<dbReference type="PROSITE" id="PS51462">
    <property type="entry name" value="NUDIX"/>
    <property type="match status" value="1"/>
</dbReference>
<dbReference type="InterPro" id="IPR015797">
    <property type="entry name" value="NUDIX_hydrolase-like_dom_sf"/>
</dbReference>
<sequence>MKHIRVAAIIRHQNKILLHTTKNENYWTLPGGAVENELTKEGLQREMREELGEEVTIRDLKIIAENRFVYHGEEIDSIEFYYIVELYPNSALLELSTFTKIEQYGQRGETGYELNFKWCEIDKMSEIEILPKFLQTELTQLSSDRIKHIQ</sequence>
<protein>
    <submittedName>
        <fullName evidence="5">NUDIX domain-containing protein</fullName>
    </submittedName>
</protein>
<dbReference type="CDD" id="cd04688">
    <property type="entry name" value="NUDIX_Hydrolase"/>
    <property type="match status" value="1"/>
</dbReference>
<dbReference type="GO" id="GO:0016787">
    <property type="term" value="F:hydrolase activity"/>
    <property type="evidence" value="ECO:0007669"/>
    <property type="project" value="UniProtKB-KW"/>
</dbReference>
<evidence type="ECO:0000313" key="6">
    <source>
        <dbReference type="Proteomes" id="UP000518829"/>
    </source>
</evidence>
<gene>
    <name evidence="4" type="ORF">HB839_02370</name>
    <name evidence="5" type="ORF">HCB47_03360</name>
</gene>
<proteinExistence type="predicted"/>
<dbReference type="Pfam" id="PF00293">
    <property type="entry name" value="NUDIX"/>
    <property type="match status" value="1"/>
</dbReference>
<evidence type="ECO:0000313" key="5">
    <source>
        <dbReference type="EMBL" id="MBC2286676.1"/>
    </source>
</evidence>
<dbReference type="PANTHER" id="PTHR43046:SF14">
    <property type="entry name" value="MUTT_NUDIX FAMILY PROTEIN"/>
    <property type="match status" value="1"/>
</dbReference>
<dbReference type="Proteomes" id="UP000518829">
    <property type="component" value="Unassembled WGS sequence"/>
</dbReference>
<dbReference type="InterPro" id="IPR000086">
    <property type="entry name" value="NUDIX_hydrolase_dom"/>
</dbReference>
<keyword evidence="6" id="KW-1185">Reference proteome</keyword>
<evidence type="ECO:0000259" key="3">
    <source>
        <dbReference type="PROSITE" id="PS51462"/>
    </source>
</evidence>
<dbReference type="AlphaFoldDB" id="A0A7X0ZG56"/>
<dbReference type="PANTHER" id="PTHR43046">
    <property type="entry name" value="GDP-MANNOSE MANNOSYL HYDROLASE"/>
    <property type="match status" value="1"/>
</dbReference>
<dbReference type="RefSeq" id="WP_185318610.1">
    <property type="nucleotide sequence ID" value="NZ_JAARPH010000001.1"/>
</dbReference>
<dbReference type="InterPro" id="IPR020084">
    <property type="entry name" value="NUDIX_hydrolase_CS"/>
</dbReference>
<dbReference type="EMBL" id="JAARZO010000001">
    <property type="protein sequence ID" value="MBC2286676.1"/>
    <property type="molecule type" value="Genomic_DNA"/>
</dbReference>
<evidence type="ECO:0000256" key="1">
    <source>
        <dbReference type="ARBA" id="ARBA00001946"/>
    </source>
</evidence>
<accession>A0A7X0ZG56</accession>
<keyword evidence="2" id="KW-0378">Hydrolase</keyword>
<reference evidence="6 7" key="1">
    <citation type="submission" date="2020-03" db="EMBL/GenBank/DDBJ databases">
        <title>Soil Listeria distribution.</title>
        <authorList>
            <person name="Liao J."/>
            <person name="Wiedmann M."/>
        </authorList>
    </citation>
    <scope>NUCLEOTIDE SEQUENCE [LARGE SCALE GENOMIC DNA]</scope>
    <source>
        <strain evidence="5 7">FSL L7-0072</strain>
        <strain evidence="4 6">FSL L7-1699</strain>
    </source>
</reference>
<comment type="caution">
    <text evidence="5">The sequence shown here is derived from an EMBL/GenBank/DDBJ whole genome shotgun (WGS) entry which is preliminary data.</text>
</comment>
<dbReference type="EMBL" id="JAARPH010000001">
    <property type="protein sequence ID" value="MBC1374368.1"/>
    <property type="molecule type" value="Genomic_DNA"/>
</dbReference>
<name>A0A7X0ZG56_9LIST</name>
<dbReference type="Gene3D" id="3.90.79.10">
    <property type="entry name" value="Nucleoside Triphosphate Pyrophosphohydrolase"/>
    <property type="match status" value="1"/>
</dbReference>
<dbReference type="PROSITE" id="PS00893">
    <property type="entry name" value="NUDIX_BOX"/>
    <property type="match status" value="1"/>
</dbReference>
<feature type="domain" description="Nudix hydrolase" evidence="3">
    <location>
        <begin position="1"/>
        <end position="141"/>
    </location>
</feature>
<evidence type="ECO:0000256" key="2">
    <source>
        <dbReference type="ARBA" id="ARBA00022801"/>
    </source>
</evidence>
<dbReference type="Proteomes" id="UP000558070">
    <property type="component" value="Unassembled WGS sequence"/>
</dbReference>
<organism evidence="5 7">
    <name type="scientific">Listeria farberi</name>
    <dbReference type="NCBI Taxonomy" id="2713500"/>
    <lineage>
        <taxon>Bacteria</taxon>
        <taxon>Bacillati</taxon>
        <taxon>Bacillota</taxon>
        <taxon>Bacilli</taxon>
        <taxon>Bacillales</taxon>
        <taxon>Listeriaceae</taxon>
        <taxon>Listeria</taxon>
    </lineage>
</organism>
<evidence type="ECO:0000313" key="4">
    <source>
        <dbReference type="EMBL" id="MBC1374368.1"/>
    </source>
</evidence>
<comment type="cofactor">
    <cofactor evidence="1">
        <name>Mg(2+)</name>
        <dbReference type="ChEBI" id="CHEBI:18420"/>
    </cofactor>
</comment>